<dbReference type="InterPro" id="IPR028939">
    <property type="entry name" value="P5C_Rdtase_cat_N"/>
</dbReference>
<gene>
    <name evidence="2" type="ORF">MSEDJ_40530</name>
</gene>
<dbReference type="Proteomes" id="UP000467193">
    <property type="component" value="Chromosome"/>
</dbReference>
<sequence length="107" mass="11753">MRIGIVGAGNIGKTLSHKLSAAGHDVKIANSRSPQTIDPEALSTGARAVEAADAVRDVEVVILSIPLNRMPAFASTVRGTARRRRRRHLELLPDARWADRSPRRRRN</sequence>
<protein>
    <recommendedName>
        <fullName evidence="1">Pyrroline-5-carboxylate reductase catalytic N-terminal domain-containing protein</fullName>
    </recommendedName>
</protein>
<dbReference type="AlphaFoldDB" id="A0A7I7QVD9"/>
<dbReference type="Pfam" id="PF03807">
    <property type="entry name" value="F420_oxidored"/>
    <property type="match status" value="1"/>
</dbReference>
<reference evidence="2 3" key="1">
    <citation type="journal article" date="2019" name="Emerg. Microbes Infect.">
        <title>Comprehensive subspecies identification of 175 nontuberculous mycobacteria species based on 7547 genomic profiles.</title>
        <authorList>
            <person name="Matsumoto Y."/>
            <person name="Kinjo T."/>
            <person name="Motooka D."/>
            <person name="Nabeya D."/>
            <person name="Jung N."/>
            <person name="Uechi K."/>
            <person name="Horii T."/>
            <person name="Iida T."/>
            <person name="Fujita J."/>
            <person name="Nakamura S."/>
        </authorList>
    </citation>
    <scope>NUCLEOTIDE SEQUENCE [LARGE SCALE GENOMIC DNA]</scope>
    <source>
        <strain evidence="2 3">JCM 17899</strain>
    </source>
</reference>
<dbReference type="InterPro" id="IPR036291">
    <property type="entry name" value="NAD(P)-bd_dom_sf"/>
</dbReference>
<evidence type="ECO:0000259" key="1">
    <source>
        <dbReference type="Pfam" id="PF03807"/>
    </source>
</evidence>
<dbReference type="SUPFAM" id="SSF51735">
    <property type="entry name" value="NAD(P)-binding Rossmann-fold domains"/>
    <property type="match status" value="1"/>
</dbReference>
<proteinExistence type="predicted"/>
<name>A0A7I7QVD9_9MYCO</name>
<dbReference type="RefSeq" id="WP_345291086.1">
    <property type="nucleotide sequence ID" value="NZ_BAABFJ010000021.1"/>
</dbReference>
<dbReference type="KEGG" id="msei:MSEDJ_40530"/>
<keyword evidence="3" id="KW-1185">Reference proteome</keyword>
<dbReference type="Gene3D" id="3.40.50.720">
    <property type="entry name" value="NAD(P)-binding Rossmann-like Domain"/>
    <property type="match status" value="1"/>
</dbReference>
<evidence type="ECO:0000313" key="2">
    <source>
        <dbReference type="EMBL" id="BBY29957.1"/>
    </source>
</evidence>
<evidence type="ECO:0000313" key="3">
    <source>
        <dbReference type="Proteomes" id="UP000467193"/>
    </source>
</evidence>
<organism evidence="2 3">
    <name type="scientific">Mycolicibacterium sediminis</name>
    <dbReference type="NCBI Taxonomy" id="1286180"/>
    <lineage>
        <taxon>Bacteria</taxon>
        <taxon>Bacillati</taxon>
        <taxon>Actinomycetota</taxon>
        <taxon>Actinomycetes</taxon>
        <taxon>Mycobacteriales</taxon>
        <taxon>Mycobacteriaceae</taxon>
        <taxon>Mycolicibacterium</taxon>
    </lineage>
</organism>
<dbReference type="EMBL" id="AP022588">
    <property type="protein sequence ID" value="BBY29957.1"/>
    <property type="molecule type" value="Genomic_DNA"/>
</dbReference>
<feature type="domain" description="Pyrroline-5-carboxylate reductase catalytic N-terminal" evidence="1">
    <location>
        <begin position="2"/>
        <end position="77"/>
    </location>
</feature>
<accession>A0A7I7QVD9</accession>